<reference evidence="2 3" key="1">
    <citation type="journal article" date="2016" name="Int. J. Syst. Evol. Microbiol.">
        <title>Tessaracoccus flavus sp. nov., isolated from the drainage system of a lindane-producing factory.</title>
        <authorList>
            <person name="Kumari R."/>
            <person name="Singh P."/>
            <person name="Schumann P."/>
            <person name="Lal R."/>
        </authorList>
    </citation>
    <scope>NUCLEOTIDE SEQUENCE [LARGE SCALE GENOMIC DNA]</scope>
    <source>
        <strain evidence="2 3">RP1T</strain>
    </source>
</reference>
<dbReference type="EMBL" id="CP019605">
    <property type="protein sequence ID" value="AQP44603.1"/>
    <property type="molecule type" value="Genomic_DNA"/>
</dbReference>
<evidence type="ECO:0000313" key="2">
    <source>
        <dbReference type="EMBL" id="AQP44603.1"/>
    </source>
</evidence>
<organism evidence="2 3">
    <name type="scientific">Tessaracoccus flavus</name>
    <dbReference type="NCBI Taxonomy" id="1610493"/>
    <lineage>
        <taxon>Bacteria</taxon>
        <taxon>Bacillati</taxon>
        <taxon>Actinomycetota</taxon>
        <taxon>Actinomycetes</taxon>
        <taxon>Propionibacteriales</taxon>
        <taxon>Propionibacteriaceae</taxon>
        <taxon>Tessaracoccus</taxon>
    </lineage>
</organism>
<dbReference type="AlphaFoldDB" id="A0A1Q2CER9"/>
<feature type="compositionally biased region" description="Basic and acidic residues" evidence="1">
    <location>
        <begin position="14"/>
        <end position="34"/>
    </location>
</feature>
<sequence length="70" mass="7459">MGLFDKARDLAAQHEDKIEDGIERGGDFVDDKTGGKYAGQVDQAQDFANNHLDEISGSDNVPPTTPVPGS</sequence>
<protein>
    <submittedName>
        <fullName evidence="2">Uncharacterized protein</fullName>
    </submittedName>
</protein>
<proteinExistence type="predicted"/>
<gene>
    <name evidence="2" type="ORF">RPIT_07060</name>
</gene>
<dbReference type="Pfam" id="PF14013">
    <property type="entry name" value="MT0933_antitox"/>
    <property type="match status" value="1"/>
</dbReference>
<name>A0A1Q2CER9_9ACTN</name>
<dbReference type="STRING" id="1610493.RPIT_07060"/>
<keyword evidence="3" id="KW-1185">Reference proteome</keyword>
<feature type="region of interest" description="Disordered" evidence="1">
    <location>
        <begin position="14"/>
        <end position="36"/>
    </location>
</feature>
<dbReference type="Proteomes" id="UP000188324">
    <property type="component" value="Chromosome"/>
</dbReference>
<accession>A0A1Q2CER9</accession>
<dbReference type="RefSeq" id="WP_077341856.1">
    <property type="nucleotide sequence ID" value="NZ_CP019605.1"/>
</dbReference>
<dbReference type="OrthoDB" id="5125103at2"/>
<dbReference type="InterPro" id="IPR028037">
    <property type="entry name" value="Antitoxin_Rv0909/MT0933"/>
</dbReference>
<evidence type="ECO:0000256" key="1">
    <source>
        <dbReference type="SAM" id="MobiDB-lite"/>
    </source>
</evidence>
<dbReference type="KEGG" id="tfl:RPIT_07060"/>
<evidence type="ECO:0000313" key="3">
    <source>
        <dbReference type="Proteomes" id="UP000188324"/>
    </source>
</evidence>